<sequence>MEVEVRERVSTPQPRQVRSNVCVPTGYPTHTHTLRS</sequence>
<evidence type="ECO:0000313" key="3">
    <source>
        <dbReference type="Proteomes" id="UP000018144"/>
    </source>
</evidence>
<dbReference type="Proteomes" id="UP000018144">
    <property type="component" value="Unassembled WGS sequence"/>
</dbReference>
<keyword evidence="3" id="KW-1185">Reference proteome</keyword>
<dbReference type="AlphaFoldDB" id="U4LH64"/>
<evidence type="ECO:0000256" key="1">
    <source>
        <dbReference type="SAM" id="MobiDB-lite"/>
    </source>
</evidence>
<name>U4LH64_PYROM</name>
<protein>
    <submittedName>
        <fullName evidence="2">Uncharacterized protein</fullName>
    </submittedName>
</protein>
<feature type="compositionally biased region" description="Polar residues" evidence="1">
    <location>
        <begin position="10"/>
        <end position="19"/>
    </location>
</feature>
<feature type="region of interest" description="Disordered" evidence="1">
    <location>
        <begin position="1"/>
        <end position="36"/>
    </location>
</feature>
<dbReference type="EMBL" id="HF936264">
    <property type="protein sequence ID" value="CCX15849.1"/>
    <property type="molecule type" value="Genomic_DNA"/>
</dbReference>
<reference evidence="2 3" key="1">
    <citation type="journal article" date="2013" name="PLoS Genet.">
        <title>The genome and development-dependent transcriptomes of Pyronema confluens: a window into fungal evolution.</title>
        <authorList>
            <person name="Traeger S."/>
            <person name="Altegoer F."/>
            <person name="Freitag M."/>
            <person name="Gabaldon T."/>
            <person name="Kempken F."/>
            <person name="Kumar A."/>
            <person name="Marcet-Houben M."/>
            <person name="Poggeler S."/>
            <person name="Stajich J.E."/>
            <person name="Nowrousian M."/>
        </authorList>
    </citation>
    <scope>NUCLEOTIDE SEQUENCE [LARGE SCALE GENOMIC DNA]</scope>
    <source>
        <strain evidence="3">CBS 100304</strain>
        <tissue evidence="2">Vegetative mycelium</tissue>
    </source>
</reference>
<organism evidence="2 3">
    <name type="scientific">Pyronema omphalodes (strain CBS 100304)</name>
    <name type="common">Pyronema confluens</name>
    <dbReference type="NCBI Taxonomy" id="1076935"/>
    <lineage>
        <taxon>Eukaryota</taxon>
        <taxon>Fungi</taxon>
        <taxon>Dikarya</taxon>
        <taxon>Ascomycota</taxon>
        <taxon>Pezizomycotina</taxon>
        <taxon>Pezizomycetes</taxon>
        <taxon>Pezizales</taxon>
        <taxon>Pyronemataceae</taxon>
        <taxon>Pyronema</taxon>
    </lineage>
</organism>
<accession>U4LH64</accession>
<proteinExistence type="predicted"/>
<evidence type="ECO:0000313" key="2">
    <source>
        <dbReference type="EMBL" id="CCX15849.1"/>
    </source>
</evidence>
<gene>
    <name evidence="2" type="ORF">PCON_02308</name>
</gene>